<dbReference type="PROSITE" id="PS00675">
    <property type="entry name" value="SIGMA54_INTERACT_1"/>
    <property type="match status" value="1"/>
</dbReference>
<evidence type="ECO:0000313" key="13">
    <source>
        <dbReference type="EMBL" id="RMN09881.1"/>
    </source>
</evidence>
<dbReference type="Gene3D" id="1.10.10.60">
    <property type="entry name" value="Homeodomain-like"/>
    <property type="match status" value="1"/>
</dbReference>
<comment type="caution">
    <text evidence="13">The sequence shown here is derived from an EMBL/GenBank/DDBJ whole genome shotgun (WGS) entry which is preliminary data.</text>
</comment>
<evidence type="ECO:0000256" key="2">
    <source>
        <dbReference type="ARBA" id="ARBA00022490"/>
    </source>
</evidence>
<keyword evidence="7" id="KW-0902">Two-component regulatory system</keyword>
<organism evidence="13 14">
    <name type="scientific">Pseudomonas syringae pv. coriandricola</name>
    <dbReference type="NCBI Taxonomy" id="264453"/>
    <lineage>
        <taxon>Bacteria</taxon>
        <taxon>Pseudomonadati</taxon>
        <taxon>Pseudomonadota</taxon>
        <taxon>Gammaproteobacteria</taxon>
        <taxon>Pseudomonadales</taxon>
        <taxon>Pseudomonadaceae</taxon>
        <taxon>Pseudomonas</taxon>
    </lineage>
</organism>
<sequence>MAMSFPSFMQRWMVRAELSVSSNKMVSPLNALQDPLSDAQTLISHYSRLARSANSQSLLHDFAISAAELSHCEASQLFLFDAGRKCLGLAAEAMDGVVLNKTQKSSLDDYGDQPLLQFSLLQKEIVSIAHIDDSLYDTGFLPAHVKKWKSLLCMPLLDGDQSPQGLLVCVSQYHKELRGYAEAVSALGSFVISQLSLLELSEKPTDPSRPSRRRRSQTAQYGLIGNSAALSRTTYLLSKILDSTCTVLLTGETGTGKEIVSRAIHEHGPRRENAFVVQNCAAFPEALLESELFGYRKGAFTGADRDRHGLFDTADGGTLLLDEIGDMPMLLQAKLLRVLQEGEIRPLGSNTVRKVDVRIIAATHRDLPTLVAEGRFREDLYYRLAQFPIELPPLRQRTEDIEVLARHFADEACFHSNRAAVHWSEAALQALSNYALPGNVRELKGFVERAVLLCENGELTPEHFPVPATVSDPVCLTLRERMEQFERSVLLECLSDSGGNRTRAARTLGVSRRTLLYRLAHLKVAAHYGRRH</sequence>
<gene>
    <name evidence="13" type="ORF">ALQ65_100599</name>
</gene>
<keyword evidence="10" id="KW-0010">Activator</keyword>
<dbReference type="PROSITE" id="PS00676">
    <property type="entry name" value="SIGMA54_INTERACT_2"/>
    <property type="match status" value="1"/>
</dbReference>
<evidence type="ECO:0000256" key="4">
    <source>
        <dbReference type="ARBA" id="ARBA00022553"/>
    </source>
</evidence>
<evidence type="ECO:0000313" key="14">
    <source>
        <dbReference type="Proteomes" id="UP000271468"/>
    </source>
</evidence>
<evidence type="ECO:0000256" key="7">
    <source>
        <dbReference type="ARBA" id="ARBA00023012"/>
    </source>
</evidence>
<keyword evidence="9" id="KW-0238">DNA-binding</keyword>
<evidence type="ECO:0000256" key="1">
    <source>
        <dbReference type="ARBA" id="ARBA00004496"/>
    </source>
</evidence>
<keyword evidence="6" id="KW-0067">ATP-binding</keyword>
<name>A0A0P9LJP6_9PSED</name>
<evidence type="ECO:0000256" key="11">
    <source>
        <dbReference type="ARBA" id="ARBA00023163"/>
    </source>
</evidence>
<dbReference type="Gene3D" id="3.40.50.300">
    <property type="entry name" value="P-loop containing nucleotide triphosphate hydrolases"/>
    <property type="match status" value="1"/>
</dbReference>
<dbReference type="InterPro" id="IPR025662">
    <property type="entry name" value="Sigma_54_int_dom_ATP-bd_1"/>
</dbReference>
<dbReference type="InterPro" id="IPR025943">
    <property type="entry name" value="Sigma_54_int_dom_ATP-bd_2"/>
</dbReference>
<dbReference type="GO" id="GO:0006355">
    <property type="term" value="P:regulation of DNA-templated transcription"/>
    <property type="evidence" value="ECO:0007669"/>
    <property type="project" value="InterPro"/>
</dbReference>
<keyword evidence="8" id="KW-0805">Transcription regulation</keyword>
<dbReference type="InterPro" id="IPR002197">
    <property type="entry name" value="HTH_Fis"/>
</dbReference>
<dbReference type="EMBL" id="RBOV01000271">
    <property type="protein sequence ID" value="RMN09881.1"/>
    <property type="molecule type" value="Genomic_DNA"/>
</dbReference>
<comment type="subcellular location">
    <subcellularLocation>
        <location evidence="1">Cytoplasm</location>
    </subcellularLocation>
</comment>
<evidence type="ECO:0000259" key="12">
    <source>
        <dbReference type="PROSITE" id="PS50045"/>
    </source>
</evidence>
<dbReference type="SMART" id="SM00382">
    <property type="entry name" value="AAA"/>
    <property type="match status" value="1"/>
</dbReference>
<dbReference type="InterPro" id="IPR027417">
    <property type="entry name" value="P-loop_NTPase"/>
</dbReference>
<dbReference type="SUPFAM" id="SSF55781">
    <property type="entry name" value="GAF domain-like"/>
    <property type="match status" value="1"/>
</dbReference>
<evidence type="ECO:0000256" key="10">
    <source>
        <dbReference type="ARBA" id="ARBA00023159"/>
    </source>
</evidence>
<evidence type="ECO:0000256" key="6">
    <source>
        <dbReference type="ARBA" id="ARBA00022840"/>
    </source>
</evidence>
<dbReference type="InterPro" id="IPR002078">
    <property type="entry name" value="Sigma_54_int"/>
</dbReference>
<dbReference type="AlphaFoldDB" id="A0A0P9LJP6"/>
<dbReference type="PANTHER" id="PTHR32071:SF95">
    <property type="entry name" value="DNA-BINDING TRANSCRIPTIONAL REGULATOR NTRC"/>
    <property type="match status" value="1"/>
</dbReference>
<keyword evidence="3" id="KW-0678">Repressor</keyword>
<dbReference type="GO" id="GO:0000160">
    <property type="term" value="P:phosphorelay signal transduction system"/>
    <property type="evidence" value="ECO:0007669"/>
    <property type="project" value="UniProtKB-KW"/>
</dbReference>
<dbReference type="GO" id="GO:0005737">
    <property type="term" value="C:cytoplasm"/>
    <property type="evidence" value="ECO:0007669"/>
    <property type="project" value="UniProtKB-SubCell"/>
</dbReference>
<dbReference type="InterPro" id="IPR058031">
    <property type="entry name" value="AAA_lid_NorR"/>
</dbReference>
<dbReference type="FunFam" id="3.40.50.300:FF:000006">
    <property type="entry name" value="DNA-binding transcriptional regulator NtrC"/>
    <property type="match status" value="1"/>
</dbReference>
<dbReference type="Pfam" id="PF00158">
    <property type="entry name" value="Sigma54_activat"/>
    <property type="match status" value="1"/>
</dbReference>
<dbReference type="SUPFAM" id="SSF52540">
    <property type="entry name" value="P-loop containing nucleoside triphosphate hydrolases"/>
    <property type="match status" value="1"/>
</dbReference>
<dbReference type="Pfam" id="PF02954">
    <property type="entry name" value="HTH_8"/>
    <property type="match status" value="1"/>
</dbReference>
<keyword evidence="5" id="KW-0547">Nucleotide-binding</keyword>
<dbReference type="InterPro" id="IPR029016">
    <property type="entry name" value="GAF-like_dom_sf"/>
</dbReference>
<feature type="domain" description="Sigma-54 factor interaction" evidence="12">
    <location>
        <begin position="223"/>
        <end position="452"/>
    </location>
</feature>
<dbReference type="PRINTS" id="PR01590">
    <property type="entry name" value="HTHFIS"/>
</dbReference>
<keyword evidence="4" id="KW-0597">Phosphoprotein</keyword>
<proteinExistence type="predicted"/>
<accession>A0A0P9LJP6</accession>
<keyword evidence="11" id="KW-0804">Transcription</keyword>
<dbReference type="CDD" id="cd00009">
    <property type="entry name" value="AAA"/>
    <property type="match status" value="1"/>
</dbReference>
<dbReference type="SUPFAM" id="SSF46689">
    <property type="entry name" value="Homeodomain-like"/>
    <property type="match status" value="1"/>
</dbReference>
<evidence type="ECO:0000256" key="5">
    <source>
        <dbReference type="ARBA" id="ARBA00022741"/>
    </source>
</evidence>
<dbReference type="Gene3D" id="3.30.450.40">
    <property type="match status" value="1"/>
</dbReference>
<dbReference type="PROSITE" id="PS50045">
    <property type="entry name" value="SIGMA54_INTERACT_4"/>
    <property type="match status" value="1"/>
</dbReference>
<dbReference type="Proteomes" id="UP000271468">
    <property type="component" value="Unassembled WGS sequence"/>
</dbReference>
<dbReference type="Gene3D" id="1.10.8.60">
    <property type="match status" value="1"/>
</dbReference>
<dbReference type="InterPro" id="IPR003593">
    <property type="entry name" value="AAA+_ATPase"/>
</dbReference>
<dbReference type="GO" id="GO:0005524">
    <property type="term" value="F:ATP binding"/>
    <property type="evidence" value="ECO:0007669"/>
    <property type="project" value="UniProtKB-KW"/>
</dbReference>
<evidence type="ECO:0000256" key="3">
    <source>
        <dbReference type="ARBA" id="ARBA00022491"/>
    </source>
</evidence>
<keyword evidence="2" id="KW-0963">Cytoplasm</keyword>
<evidence type="ECO:0000256" key="9">
    <source>
        <dbReference type="ARBA" id="ARBA00023125"/>
    </source>
</evidence>
<dbReference type="InterPro" id="IPR009057">
    <property type="entry name" value="Homeodomain-like_sf"/>
</dbReference>
<dbReference type="PANTHER" id="PTHR32071">
    <property type="entry name" value="TRANSCRIPTIONAL REGULATORY PROTEIN"/>
    <property type="match status" value="1"/>
</dbReference>
<dbReference type="GO" id="GO:0043565">
    <property type="term" value="F:sequence-specific DNA binding"/>
    <property type="evidence" value="ECO:0007669"/>
    <property type="project" value="InterPro"/>
</dbReference>
<evidence type="ECO:0000256" key="8">
    <source>
        <dbReference type="ARBA" id="ARBA00023015"/>
    </source>
</evidence>
<reference evidence="13 14" key="1">
    <citation type="submission" date="2018-08" db="EMBL/GenBank/DDBJ databases">
        <title>Recombination of ecologically and evolutionarily significant loci maintains genetic cohesion in the Pseudomonas syringae species complex.</title>
        <authorList>
            <person name="Dillon M."/>
            <person name="Thakur S."/>
            <person name="Almeida R.N.D."/>
            <person name="Weir B.S."/>
            <person name="Guttman D.S."/>
        </authorList>
    </citation>
    <scope>NUCLEOTIDE SEQUENCE [LARGE SCALE GENOMIC DNA]</scope>
    <source>
        <strain evidence="13 14">ICMP 12341</strain>
    </source>
</reference>
<protein>
    <submittedName>
        <fullName evidence="13">Transcriptional regulator containing GAF, AAA-type ATPase</fullName>
    </submittedName>
</protein>
<dbReference type="Pfam" id="PF25601">
    <property type="entry name" value="AAA_lid_14"/>
    <property type="match status" value="1"/>
</dbReference>